<comment type="caution">
    <text evidence="1">The sequence shown here is derived from an EMBL/GenBank/DDBJ whole genome shotgun (WGS) entry which is preliminary data.</text>
</comment>
<name>A0AAE4MFQ7_9EURY</name>
<sequence length="73" mass="9022">MNSTELSFKIIFMYFHKIIFSFSVEKKPTKLYFRAVHVCSVMFFRETPRVPFFRGRLINQRWRKKNQTWLAKL</sequence>
<keyword evidence="2" id="KW-1185">Reference proteome</keyword>
<evidence type="ECO:0000313" key="1">
    <source>
        <dbReference type="EMBL" id="MDV0443326.1"/>
    </source>
</evidence>
<protein>
    <submittedName>
        <fullName evidence="1">Uncharacterized protein</fullName>
    </submittedName>
</protein>
<organism evidence="1 2">
    <name type="scientific">Methanorbis rubei</name>
    <dbReference type="NCBI Taxonomy" id="3028300"/>
    <lineage>
        <taxon>Archaea</taxon>
        <taxon>Methanobacteriati</taxon>
        <taxon>Methanobacteriota</taxon>
        <taxon>Stenosarchaea group</taxon>
        <taxon>Methanomicrobia</taxon>
        <taxon>Methanomicrobiales</taxon>
        <taxon>Methanocorpusculaceae</taxon>
        <taxon>Methanorbis</taxon>
    </lineage>
</organism>
<gene>
    <name evidence="1" type="ORF">McpCs1_06960</name>
</gene>
<evidence type="ECO:0000313" key="2">
    <source>
        <dbReference type="Proteomes" id="UP001283212"/>
    </source>
</evidence>
<proteinExistence type="predicted"/>
<reference evidence="1 2" key="1">
    <citation type="submission" date="2023-06" db="EMBL/GenBank/DDBJ databases">
        <title>Genome sequence of Methancorpusculaceae sp. Cs1.</title>
        <authorList>
            <person name="Protasov E."/>
            <person name="Platt K."/>
            <person name="Poehlein A."/>
            <person name="Daniel R."/>
            <person name="Brune A."/>
        </authorList>
    </citation>
    <scope>NUCLEOTIDE SEQUENCE [LARGE SCALE GENOMIC DNA]</scope>
    <source>
        <strain evidence="1 2">Cs1</strain>
    </source>
</reference>
<accession>A0AAE4MFQ7</accession>
<dbReference type="AlphaFoldDB" id="A0AAE4MFQ7"/>
<dbReference type="Proteomes" id="UP001283212">
    <property type="component" value="Unassembled WGS sequence"/>
</dbReference>
<dbReference type="EMBL" id="JAWDKB010000002">
    <property type="protein sequence ID" value="MDV0443326.1"/>
    <property type="molecule type" value="Genomic_DNA"/>
</dbReference>